<reference evidence="2 3" key="1">
    <citation type="journal article" date="2013" name="Curr. Biol.">
        <title>The Genome of the Foraminiferan Reticulomyxa filosa.</title>
        <authorList>
            <person name="Glockner G."/>
            <person name="Hulsmann N."/>
            <person name="Schleicher M."/>
            <person name="Noegel A.A."/>
            <person name="Eichinger L."/>
            <person name="Gallinger C."/>
            <person name="Pawlowski J."/>
            <person name="Sierra R."/>
            <person name="Euteneuer U."/>
            <person name="Pillet L."/>
            <person name="Moustafa A."/>
            <person name="Platzer M."/>
            <person name="Groth M."/>
            <person name="Szafranski K."/>
            <person name="Schliwa M."/>
        </authorList>
    </citation>
    <scope>NUCLEOTIDE SEQUENCE [LARGE SCALE GENOMIC DNA]</scope>
</reference>
<gene>
    <name evidence="2" type="ORF">RFI_06506</name>
</gene>
<organism evidence="2 3">
    <name type="scientific">Reticulomyxa filosa</name>
    <dbReference type="NCBI Taxonomy" id="46433"/>
    <lineage>
        <taxon>Eukaryota</taxon>
        <taxon>Sar</taxon>
        <taxon>Rhizaria</taxon>
        <taxon>Retaria</taxon>
        <taxon>Foraminifera</taxon>
        <taxon>Monothalamids</taxon>
        <taxon>Reticulomyxidae</taxon>
        <taxon>Reticulomyxa</taxon>
    </lineage>
</organism>
<evidence type="ECO:0000313" key="3">
    <source>
        <dbReference type="Proteomes" id="UP000023152"/>
    </source>
</evidence>
<dbReference type="Proteomes" id="UP000023152">
    <property type="component" value="Unassembled WGS sequence"/>
</dbReference>
<dbReference type="PROSITE" id="PS51257">
    <property type="entry name" value="PROKAR_LIPOPROTEIN"/>
    <property type="match status" value="1"/>
</dbReference>
<evidence type="ECO:0000256" key="1">
    <source>
        <dbReference type="SAM" id="Phobius"/>
    </source>
</evidence>
<dbReference type="EMBL" id="ASPP01005399">
    <property type="protein sequence ID" value="ETO30613.1"/>
    <property type="molecule type" value="Genomic_DNA"/>
</dbReference>
<keyword evidence="1" id="KW-0812">Transmembrane</keyword>
<proteinExistence type="predicted"/>
<accession>X6NXK3</accession>
<keyword evidence="3" id="KW-1185">Reference proteome</keyword>
<keyword evidence="1" id="KW-1133">Transmembrane helix</keyword>
<name>X6NXK3_RETFI</name>
<feature type="transmembrane region" description="Helical" evidence="1">
    <location>
        <begin position="21"/>
        <end position="39"/>
    </location>
</feature>
<keyword evidence="1" id="KW-0472">Membrane</keyword>
<comment type="caution">
    <text evidence="2">The sequence shown here is derived from an EMBL/GenBank/DDBJ whole genome shotgun (WGS) entry which is preliminary data.</text>
</comment>
<protein>
    <submittedName>
        <fullName evidence="2">Uncharacterized protein</fullName>
    </submittedName>
</protein>
<sequence>MTIKGTQLKSSLFQKQKTPSLQTCLLLFLTISCSYFIIFNCCTKKISWIEPYKNSLNKVGSKKLDTCFTAYFCLFLKFNNKKRDEMTEHSSTLERLCQLISVVFGFEREEEAAKECYTNELLKEFAVSWHCKAIAIFCSSKPRKLHILANNNQIFEQNLEEGVFIIKTQSQSVDGNEDAPSFTTIHLKNPAQIYESLQSMLTHVYIPCIQQFT</sequence>
<dbReference type="AlphaFoldDB" id="X6NXK3"/>
<evidence type="ECO:0000313" key="2">
    <source>
        <dbReference type="EMBL" id="ETO30613.1"/>
    </source>
</evidence>